<proteinExistence type="predicted"/>
<dbReference type="HOGENOM" id="CLU_1832329_0_0_3"/>
<dbReference type="KEGG" id="glj:GKIL_1482"/>
<dbReference type="RefSeq" id="WP_023172833.1">
    <property type="nucleotide sequence ID" value="NC_022600.1"/>
</dbReference>
<name>U5QFR9_GLOK1</name>
<keyword evidence="2" id="KW-1185">Reference proteome</keyword>
<sequence length="141" mass="15092">MMGKFAGRCGLILAVALLLASCQGRPSSKTAAEAAAPGSLNGDRPGSAFLAASVGDQLTYCTRSVKAYKTSAVQSFAVSPSIGNITPQSFCDQLKAYFNEEPAHREERLSQASATTILLYAKPKTRSKDAELERMERRDSK</sequence>
<gene>
    <name evidence="1" type="ORF">GKIL_1482</name>
</gene>
<dbReference type="Proteomes" id="UP000017396">
    <property type="component" value="Chromosome"/>
</dbReference>
<evidence type="ECO:0000313" key="2">
    <source>
        <dbReference type="Proteomes" id="UP000017396"/>
    </source>
</evidence>
<accession>U5QFR9</accession>
<reference evidence="1 2" key="1">
    <citation type="journal article" date="2013" name="PLoS ONE">
        <title>Cultivation and Complete Genome Sequencing of Gloeobacter kilaueensis sp. nov., from a Lava Cave in Kilauea Caldera, Hawai'i.</title>
        <authorList>
            <person name="Saw J.H."/>
            <person name="Schatz M."/>
            <person name="Brown M.V."/>
            <person name="Kunkel D.D."/>
            <person name="Foster J.S."/>
            <person name="Shick H."/>
            <person name="Christensen S."/>
            <person name="Hou S."/>
            <person name="Wan X."/>
            <person name="Donachie S.P."/>
        </authorList>
    </citation>
    <scope>NUCLEOTIDE SEQUENCE [LARGE SCALE GENOMIC DNA]</scope>
    <source>
        <strain evidence="2">JS</strain>
    </source>
</reference>
<dbReference type="STRING" id="1183438.GKIL_1482"/>
<dbReference type="AlphaFoldDB" id="U5QFR9"/>
<organism evidence="1 2">
    <name type="scientific">Gloeobacter kilaueensis (strain ATCC BAA-2537 / CCAP 1431/1 / ULC 316 / JS1)</name>
    <dbReference type="NCBI Taxonomy" id="1183438"/>
    <lineage>
        <taxon>Bacteria</taxon>
        <taxon>Bacillati</taxon>
        <taxon>Cyanobacteriota</taxon>
        <taxon>Cyanophyceae</taxon>
        <taxon>Gloeobacterales</taxon>
        <taxon>Gloeobacteraceae</taxon>
        <taxon>Gloeobacter</taxon>
    </lineage>
</organism>
<evidence type="ECO:0000313" key="1">
    <source>
        <dbReference type="EMBL" id="AGY57728.1"/>
    </source>
</evidence>
<dbReference type="EMBL" id="CP003587">
    <property type="protein sequence ID" value="AGY57728.1"/>
    <property type="molecule type" value="Genomic_DNA"/>
</dbReference>
<protein>
    <submittedName>
        <fullName evidence="1">Uncharacterized protein</fullName>
    </submittedName>
</protein>
<dbReference type="PROSITE" id="PS51257">
    <property type="entry name" value="PROKAR_LIPOPROTEIN"/>
    <property type="match status" value="1"/>
</dbReference>